<feature type="compositionally biased region" description="Basic and acidic residues" evidence="1">
    <location>
        <begin position="70"/>
        <end position="98"/>
    </location>
</feature>
<dbReference type="Proteomes" id="UP000811619">
    <property type="component" value="Unassembled WGS sequence"/>
</dbReference>
<feature type="compositionally biased region" description="Acidic residues" evidence="1">
    <location>
        <begin position="241"/>
        <end position="253"/>
    </location>
</feature>
<accession>A0A8K0J216</accession>
<feature type="region of interest" description="Disordered" evidence="1">
    <location>
        <begin position="1"/>
        <end position="196"/>
    </location>
</feature>
<feature type="compositionally biased region" description="Low complexity" evidence="1">
    <location>
        <begin position="10"/>
        <end position="27"/>
    </location>
</feature>
<feature type="region of interest" description="Disordered" evidence="1">
    <location>
        <begin position="212"/>
        <end position="358"/>
    </location>
</feature>
<dbReference type="AlphaFoldDB" id="A0A8K0J216"/>
<keyword evidence="3" id="KW-1185">Reference proteome</keyword>
<feature type="compositionally biased region" description="Polar residues" evidence="1">
    <location>
        <begin position="28"/>
        <end position="38"/>
    </location>
</feature>
<feature type="compositionally biased region" description="Low complexity" evidence="1">
    <location>
        <begin position="220"/>
        <end position="238"/>
    </location>
</feature>
<evidence type="ECO:0000256" key="1">
    <source>
        <dbReference type="SAM" id="MobiDB-lite"/>
    </source>
</evidence>
<dbReference type="OrthoDB" id="5423493at2759"/>
<gene>
    <name evidence="2" type="ORF">E4U42_000960</name>
</gene>
<dbReference type="EMBL" id="SRPY01001276">
    <property type="protein sequence ID" value="KAG5913640.1"/>
    <property type="molecule type" value="Genomic_DNA"/>
</dbReference>
<reference evidence="2" key="1">
    <citation type="journal article" date="2020" name="bioRxiv">
        <title>Whole genome comparisons of ergot fungi reveals the divergence and evolution of species within the genus Claviceps are the result of varying mechanisms driving genome evolution and host range expansion.</title>
        <authorList>
            <person name="Wyka S.A."/>
            <person name="Mondo S.J."/>
            <person name="Liu M."/>
            <person name="Dettman J."/>
            <person name="Nalam V."/>
            <person name="Broders K.D."/>
        </authorList>
    </citation>
    <scope>NUCLEOTIDE SEQUENCE</scope>
    <source>
        <strain evidence="2">CCC 489</strain>
    </source>
</reference>
<feature type="compositionally biased region" description="Pro residues" evidence="1">
    <location>
        <begin position="302"/>
        <end position="311"/>
    </location>
</feature>
<organism evidence="2 3">
    <name type="scientific">Claviceps africana</name>
    <dbReference type="NCBI Taxonomy" id="83212"/>
    <lineage>
        <taxon>Eukaryota</taxon>
        <taxon>Fungi</taxon>
        <taxon>Dikarya</taxon>
        <taxon>Ascomycota</taxon>
        <taxon>Pezizomycotina</taxon>
        <taxon>Sordariomycetes</taxon>
        <taxon>Hypocreomycetidae</taxon>
        <taxon>Hypocreales</taxon>
        <taxon>Clavicipitaceae</taxon>
        <taxon>Claviceps</taxon>
    </lineage>
</organism>
<comment type="caution">
    <text evidence="2">The sequence shown here is derived from an EMBL/GenBank/DDBJ whole genome shotgun (WGS) entry which is preliminary data.</text>
</comment>
<feature type="compositionally biased region" description="Basic and acidic residues" evidence="1">
    <location>
        <begin position="40"/>
        <end position="53"/>
    </location>
</feature>
<feature type="compositionally biased region" description="Low complexity" evidence="1">
    <location>
        <begin position="274"/>
        <end position="283"/>
    </location>
</feature>
<feature type="non-terminal residue" evidence="2">
    <location>
        <position position="358"/>
    </location>
</feature>
<protein>
    <submittedName>
        <fullName evidence="2">Uncharacterized protein</fullName>
    </submittedName>
</protein>
<name>A0A8K0J216_9HYPO</name>
<proteinExistence type="predicted"/>
<sequence>MPRPKRARRAPPAEQAQKAQKAQKAQPSATRAATTNDNGDGGHGDGGRDDQPRGRPRGRPRVTRSAAARDSLDEHDAALHRRVHEDLTMTSGRGDDAPSRSSVVAATPPPASRRDTSGLDLADDSVFGDLGDSFADGHVPEGPHSGASSTATLSHPRASTGMRRRSRQSSMIGRHDPPIRPGSRGGGSHTPGVSSSFNIGVFLRRAREPSILGASRRAQSRTGSAAGSVASSRAGSVVPDSEFEEFEELEGEGGELAPEAESTPSKSRRRSRRSGSQNQNQEQNQRHRHRQLEEEPKRPSLSPSPPPSPSPEPRRRSTRKRKSDHDDVVQSQGVVGRRAKVTRVEANGGLVIGSDSDL</sequence>
<evidence type="ECO:0000313" key="3">
    <source>
        <dbReference type="Proteomes" id="UP000811619"/>
    </source>
</evidence>
<evidence type="ECO:0000313" key="2">
    <source>
        <dbReference type="EMBL" id="KAG5913640.1"/>
    </source>
</evidence>